<reference evidence="6" key="1">
    <citation type="journal article" date="2015" name="Genome Announc.">
        <title>Complete Genome Sequence of Herbaspirillum hiltneri N3 (DSM 17495), Isolated from Surface-Sterilized Wheat Roots.</title>
        <authorList>
            <person name="Guizelini D."/>
            <person name="Saizaki P.M."/>
            <person name="Coimbra N.A."/>
            <person name="Weiss V.A."/>
            <person name="Faoro H."/>
            <person name="Sfeir M.Z."/>
            <person name="Baura V.A."/>
            <person name="Monteiro R.A."/>
            <person name="Chubatsu L.S."/>
            <person name="Souza E.M."/>
            <person name="Cruz L.M."/>
            <person name="Pedrosa F.O."/>
            <person name="Raittz R.T."/>
            <person name="Marchaukoski J.N."/>
            <person name="Steffens M.B."/>
        </authorList>
    </citation>
    <scope>NUCLEOTIDE SEQUENCE [LARGE SCALE GENOMIC DNA]</scope>
    <source>
        <strain evidence="6">N3</strain>
    </source>
</reference>
<dbReference type="EMBL" id="CP011409">
    <property type="protein sequence ID" value="AKZ65352.1"/>
    <property type="molecule type" value="Genomic_DNA"/>
</dbReference>
<evidence type="ECO:0000259" key="4">
    <source>
        <dbReference type="PROSITE" id="PS01124"/>
    </source>
</evidence>
<gene>
    <name evidence="5" type="ORF">F506_13115</name>
</gene>
<keyword evidence="6" id="KW-1185">Reference proteome</keyword>
<keyword evidence="1" id="KW-0805">Transcription regulation</keyword>
<dbReference type="Gene3D" id="1.10.10.60">
    <property type="entry name" value="Homeodomain-like"/>
    <property type="match status" value="1"/>
</dbReference>
<dbReference type="SMART" id="SM00342">
    <property type="entry name" value="HTH_ARAC"/>
    <property type="match status" value="1"/>
</dbReference>
<feature type="domain" description="HTH araC/xylS-type" evidence="4">
    <location>
        <begin position="208"/>
        <end position="313"/>
    </location>
</feature>
<accession>A0ABN4I319</accession>
<dbReference type="Pfam" id="PF12833">
    <property type="entry name" value="HTH_18"/>
    <property type="match status" value="1"/>
</dbReference>
<dbReference type="PROSITE" id="PS01124">
    <property type="entry name" value="HTH_ARAC_FAMILY_2"/>
    <property type="match status" value="1"/>
</dbReference>
<dbReference type="SUPFAM" id="SSF46689">
    <property type="entry name" value="Homeodomain-like"/>
    <property type="match status" value="1"/>
</dbReference>
<dbReference type="InterPro" id="IPR018060">
    <property type="entry name" value="HTH_AraC"/>
</dbReference>
<keyword evidence="2" id="KW-0238">DNA-binding</keyword>
<keyword evidence="3" id="KW-0804">Transcription</keyword>
<sequence>MHIGEVLRTVVAHDVDEHAHNLTNWEQRYDQITHGRFCGELNEWQAHGLQIFRERSSRAVLQSCCVWPDAFWFGIEPQAGGMRINGRHVGAGMIMTQPGHREFELMTPDDHAILGIVIQRNTLLAAADRLGCRIEWSRLASAELLHVGQVALDTCAQHIQTLLDPATPHGAHAMQQDQVVTTLLAMLDASEVESEACTSLLRRRRIVGDARDYAMGNKDEPITISMLCEQLHVSRRTLQYCFEDVMGISPMTYLRSLRLNGVRRQLMQGAAAGASHAVRIGDVAAAWGFSNFSQFSCDYKKLFGESPSSALRTAA</sequence>
<proteinExistence type="predicted"/>
<evidence type="ECO:0000313" key="5">
    <source>
        <dbReference type="EMBL" id="AKZ65352.1"/>
    </source>
</evidence>
<organism evidence="5 6">
    <name type="scientific">Herbaspirillum hiltneri N3</name>
    <dbReference type="NCBI Taxonomy" id="1262470"/>
    <lineage>
        <taxon>Bacteria</taxon>
        <taxon>Pseudomonadati</taxon>
        <taxon>Pseudomonadota</taxon>
        <taxon>Betaproteobacteria</taxon>
        <taxon>Burkholderiales</taxon>
        <taxon>Oxalobacteraceae</taxon>
        <taxon>Herbaspirillum</taxon>
    </lineage>
</organism>
<evidence type="ECO:0000256" key="1">
    <source>
        <dbReference type="ARBA" id="ARBA00023015"/>
    </source>
</evidence>
<evidence type="ECO:0000256" key="2">
    <source>
        <dbReference type="ARBA" id="ARBA00023125"/>
    </source>
</evidence>
<dbReference type="InterPro" id="IPR050204">
    <property type="entry name" value="AraC_XylS_family_regulators"/>
</dbReference>
<dbReference type="PANTHER" id="PTHR46796:SF12">
    <property type="entry name" value="HTH-TYPE DNA-BINDING TRANSCRIPTIONAL ACTIVATOR EUTR"/>
    <property type="match status" value="1"/>
</dbReference>
<dbReference type="Proteomes" id="UP000063429">
    <property type="component" value="Chromosome"/>
</dbReference>
<evidence type="ECO:0000313" key="6">
    <source>
        <dbReference type="Proteomes" id="UP000063429"/>
    </source>
</evidence>
<dbReference type="InterPro" id="IPR009057">
    <property type="entry name" value="Homeodomain-like_sf"/>
</dbReference>
<dbReference type="PANTHER" id="PTHR46796">
    <property type="entry name" value="HTH-TYPE TRANSCRIPTIONAL ACTIVATOR RHAS-RELATED"/>
    <property type="match status" value="1"/>
</dbReference>
<protein>
    <submittedName>
        <fullName evidence="5">AraC family transcriptional regulator</fullName>
    </submittedName>
</protein>
<name>A0ABN4I319_9BURK</name>
<evidence type="ECO:0000256" key="3">
    <source>
        <dbReference type="ARBA" id="ARBA00023163"/>
    </source>
</evidence>